<dbReference type="KEGG" id="ehx:EMIHUDRAFT_212002"/>
<dbReference type="Proteomes" id="UP000013827">
    <property type="component" value="Unassembled WGS sequence"/>
</dbReference>
<evidence type="ECO:0008006" key="3">
    <source>
        <dbReference type="Google" id="ProtNLM"/>
    </source>
</evidence>
<evidence type="ECO:0000313" key="1">
    <source>
        <dbReference type="EnsemblProtists" id="EOD14053"/>
    </source>
</evidence>
<dbReference type="InterPro" id="IPR017853">
    <property type="entry name" value="GH"/>
</dbReference>
<organism evidence="1 2">
    <name type="scientific">Emiliania huxleyi (strain CCMP1516)</name>
    <dbReference type="NCBI Taxonomy" id="280463"/>
    <lineage>
        <taxon>Eukaryota</taxon>
        <taxon>Haptista</taxon>
        <taxon>Haptophyta</taxon>
        <taxon>Prymnesiophyceae</taxon>
        <taxon>Isochrysidales</taxon>
        <taxon>Noelaerhabdaceae</taxon>
        <taxon>Emiliania</taxon>
    </lineage>
</organism>
<accession>A0A0D3IS18</accession>
<reference evidence="2" key="1">
    <citation type="journal article" date="2013" name="Nature">
        <title>Pan genome of the phytoplankton Emiliania underpins its global distribution.</title>
        <authorList>
            <person name="Read B.A."/>
            <person name="Kegel J."/>
            <person name="Klute M.J."/>
            <person name="Kuo A."/>
            <person name="Lefebvre S.C."/>
            <person name="Maumus F."/>
            <person name="Mayer C."/>
            <person name="Miller J."/>
            <person name="Monier A."/>
            <person name="Salamov A."/>
            <person name="Young J."/>
            <person name="Aguilar M."/>
            <person name="Claverie J.M."/>
            <person name="Frickenhaus S."/>
            <person name="Gonzalez K."/>
            <person name="Herman E.K."/>
            <person name="Lin Y.C."/>
            <person name="Napier J."/>
            <person name="Ogata H."/>
            <person name="Sarno A.F."/>
            <person name="Shmutz J."/>
            <person name="Schroeder D."/>
            <person name="de Vargas C."/>
            <person name="Verret F."/>
            <person name="von Dassow P."/>
            <person name="Valentin K."/>
            <person name="Van de Peer Y."/>
            <person name="Wheeler G."/>
            <person name="Dacks J.B."/>
            <person name="Delwiche C.F."/>
            <person name="Dyhrman S.T."/>
            <person name="Glockner G."/>
            <person name="John U."/>
            <person name="Richards T."/>
            <person name="Worden A.Z."/>
            <person name="Zhang X."/>
            <person name="Grigoriev I.V."/>
            <person name="Allen A.E."/>
            <person name="Bidle K."/>
            <person name="Borodovsky M."/>
            <person name="Bowler C."/>
            <person name="Brownlee C."/>
            <person name="Cock J.M."/>
            <person name="Elias M."/>
            <person name="Gladyshev V.N."/>
            <person name="Groth M."/>
            <person name="Guda C."/>
            <person name="Hadaegh A."/>
            <person name="Iglesias-Rodriguez M.D."/>
            <person name="Jenkins J."/>
            <person name="Jones B.M."/>
            <person name="Lawson T."/>
            <person name="Leese F."/>
            <person name="Lindquist E."/>
            <person name="Lobanov A."/>
            <person name="Lomsadze A."/>
            <person name="Malik S.B."/>
            <person name="Marsh M.E."/>
            <person name="Mackinder L."/>
            <person name="Mock T."/>
            <person name="Mueller-Roeber B."/>
            <person name="Pagarete A."/>
            <person name="Parker M."/>
            <person name="Probert I."/>
            <person name="Quesneville H."/>
            <person name="Raines C."/>
            <person name="Rensing S.A."/>
            <person name="Riano-Pachon D.M."/>
            <person name="Richier S."/>
            <person name="Rokitta S."/>
            <person name="Shiraiwa Y."/>
            <person name="Soanes D.M."/>
            <person name="van der Giezen M."/>
            <person name="Wahlund T.M."/>
            <person name="Williams B."/>
            <person name="Wilson W."/>
            <person name="Wolfe G."/>
            <person name="Wurch L.L."/>
        </authorList>
    </citation>
    <scope>NUCLEOTIDE SEQUENCE</scope>
</reference>
<reference evidence="1" key="2">
    <citation type="submission" date="2024-10" db="UniProtKB">
        <authorList>
            <consortium name="EnsemblProtists"/>
        </authorList>
    </citation>
    <scope>IDENTIFICATION</scope>
</reference>
<name>A0A0D3IS18_EMIH1</name>
<protein>
    <recommendedName>
        <fullName evidence="3">Glycoside hydrolase family 42 N-terminal domain-containing protein</fullName>
    </recommendedName>
</protein>
<evidence type="ECO:0000313" key="2">
    <source>
        <dbReference type="Proteomes" id="UP000013827"/>
    </source>
</evidence>
<dbReference type="HOGENOM" id="CLU_428894_0_0_1"/>
<dbReference type="SUPFAM" id="SSF51445">
    <property type="entry name" value="(Trans)glycosidases"/>
    <property type="match status" value="1"/>
</dbReference>
<dbReference type="GeneID" id="17260194"/>
<dbReference type="RefSeq" id="XP_005766482.1">
    <property type="nucleotide sequence ID" value="XM_005766425.1"/>
</dbReference>
<sequence>MLLVLLAADPSTGSLPSWYTSNRIHAHTRLTISKYCREDSGGLWACDPIFDHAGAAFAALKVPVYVRHTHTGRDGPWWPSTTDPPESWHPLVQATNRSLPNEFLAEAATAGVKVIAYHYMKTSNFYAKAQPSWTNQWPNGSVIMWPRGPGMSACERAWQDTFIAQVVQLAQMGFEAFYFDEYPAEIGGDWSPACRARFRATYGEEMPTAHTEVTEKQGTHPLAADRRILAMMSNVTEEYFERLAAAVERARPSSAALVSVFRVPVADNGLYETTRLMRPTNVVAKSEDHIPLNIKPPPSTDTFDDDVMKAFGLALVRDAATDAVAGLSRPAHIWLPALNRSQDATCASTTCVAYGAIANPDHHEKDVPNHKLYDETYALAANLSAAWTRFEPLVPLAYASVLFSESARNQHMPADAPSAWAHVLFPSLGAWHALVRARRPAKLLVDYQLLEWPAARLVALHPSLITPPQAALTQEARLAIAAYVAAGGQLVEASDDPGWGSAAARVALEASLLAAVDAASAEPPRARLLGAEDSAAHLVAYTSGREGLLLFVLNNFTGCFGGSTAPAPAPLSGLSIEFRLPPTAFPERAMDAITGTKLRLDPQSAAAAPGASVWRVPLPPIAMAAAVTIDIRTELGPLSLAPKADAGE</sequence>
<dbReference type="EnsemblProtists" id="EOD14053">
    <property type="protein sequence ID" value="EOD14053"/>
    <property type="gene ID" value="EMIHUDRAFT_212002"/>
</dbReference>
<proteinExistence type="predicted"/>
<dbReference type="AlphaFoldDB" id="A0A0D3IS18"/>
<keyword evidence="2" id="KW-1185">Reference proteome</keyword>
<dbReference type="PaxDb" id="2903-EOD14053"/>